<dbReference type="AlphaFoldDB" id="A0A5B2UXM9"/>
<dbReference type="EMBL" id="VUOL01000004">
    <property type="protein sequence ID" value="KAA2231090.1"/>
    <property type="molecule type" value="Genomic_DNA"/>
</dbReference>
<comment type="caution">
    <text evidence="1">The sequence shown here is derived from an EMBL/GenBank/DDBJ whole genome shotgun (WGS) entry which is preliminary data.</text>
</comment>
<accession>A0A5B2UXM9</accession>
<reference evidence="1 2" key="1">
    <citation type="submission" date="2019-09" db="EMBL/GenBank/DDBJ databases">
        <title>Draft genome sequence of Pseudomonas brenneri CCUG 51514(T).</title>
        <authorList>
            <person name="Tunovic T."/>
            <person name="Pineiro-Iglesias B."/>
            <person name="Unosson C."/>
            <person name="Inganas E."/>
            <person name="Ohlen M."/>
            <person name="Cardew S."/>
            <person name="Jensie-Markopoulos S."/>
            <person name="Salva-Serra F."/>
            <person name="Jaen-Luchoro D."/>
            <person name="Svensson-Stadler L."/>
            <person name="Chun J."/>
            <person name="Moore E."/>
        </authorList>
    </citation>
    <scope>NUCLEOTIDE SEQUENCE [LARGE SCALE GENOMIC DNA]</scope>
    <source>
        <strain evidence="1 2">CCUG 51514</strain>
    </source>
</reference>
<dbReference type="Proteomes" id="UP000325296">
    <property type="component" value="Unassembled WGS sequence"/>
</dbReference>
<evidence type="ECO:0000313" key="2">
    <source>
        <dbReference type="Proteomes" id="UP000325296"/>
    </source>
</evidence>
<gene>
    <name evidence="1" type="ORF">F1720_09080</name>
</gene>
<name>A0A5B2UXM9_9PSED</name>
<organism evidence="1 2">
    <name type="scientific">Pseudomonas brenneri</name>
    <dbReference type="NCBI Taxonomy" id="129817"/>
    <lineage>
        <taxon>Bacteria</taxon>
        <taxon>Pseudomonadati</taxon>
        <taxon>Pseudomonadota</taxon>
        <taxon>Gammaproteobacteria</taxon>
        <taxon>Pseudomonadales</taxon>
        <taxon>Pseudomonadaceae</taxon>
        <taxon>Pseudomonas</taxon>
    </lineage>
</organism>
<protein>
    <submittedName>
        <fullName evidence="1">Uncharacterized protein</fullName>
    </submittedName>
</protein>
<sequence length="62" mass="6448">MAPGGVPTKNAKAPRLPRVPASSLTSFASKLAPTVQGLSLIESATRRSVGAFFLHPVHPLRG</sequence>
<proteinExistence type="predicted"/>
<evidence type="ECO:0000313" key="1">
    <source>
        <dbReference type="EMBL" id="KAA2231090.1"/>
    </source>
</evidence>